<evidence type="ECO:0000259" key="2">
    <source>
        <dbReference type="Pfam" id="PF23639"/>
    </source>
</evidence>
<dbReference type="Pfam" id="PF13362">
    <property type="entry name" value="Toprim_3"/>
    <property type="match status" value="1"/>
</dbReference>
<feature type="domain" description="DUF7146" evidence="2">
    <location>
        <begin position="112"/>
        <end position="214"/>
    </location>
</feature>
<dbReference type="CDD" id="cd01029">
    <property type="entry name" value="TOPRIM_primases"/>
    <property type="match status" value="1"/>
</dbReference>
<sequence>MMTQGAGPTARQLASMAEDICRRILPKGRREGRYWQVGDVSGSPGRSLYVRLAGPRTGKWMDAATGEHGDLLDLIALSQGLSLRDAIRAAHVLLRLPPTPRADGSTQRDTGAPASCRRLFAASQPVRGTPAARYLAGRGIELACAEPALRFHPRCHRWDRHGRVSLPALIAAVTDGTGRLMGLHRTWLGPDGGKASVDGPRRAMGQLMGHAVRFAAAGPVMAAGEGLETTLSLRMAFPRLPAVAALSAPHLSAWIFPTVLRRLYVACDADAAGQWALAKLMQRGRDAGLKVLPLHPRLDDFNSDLMAFGLAELRDWTASQLFGPDAAALLPAD</sequence>
<evidence type="ECO:0000313" key="3">
    <source>
        <dbReference type="EMBL" id="TWB46974.1"/>
    </source>
</evidence>
<dbReference type="Pfam" id="PF23639">
    <property type="entry name" value="DUF7146"/>
    <property type="match status" value="1"/>
</dbReference>
<proteinExistence type="predicted"/>
<name>A0A560HNX8_9PROT</name>
<dbReference type="OrthoDB" id="9811157at2"/>
<dbReference type="InterPro" id="IPR055570">
    <property type="entry name" value="DUF7146"/>
</dbReference>
<dbReference type="Proteomes" id="UP000318050">
    <property type="component" value="Unassembled WGS sequence"/>
</dbReference>
<protein>
    <submittedName>
        <fullName evidence="3">Toprim domain-containing protein</fullName>
    </submittedName>
</protein>
<dbReference type="AlphaFoldDB" id="A0A560HNX8"/>
<dbReference type="InterPro" id="IPR006171">
    <property type="entry name" value="TOPRIM_dom"/>
</dbReference>
<evidence type="ECO:0000259" key="1">
    <source>
        <dbReference type="Pfam" id="PF13362"/>
    </source>
</evidence>
<accession>A0A560HNX8</accession>
<evidence type="ECO:0000313" key="4">
    <source>
        <dbReference type="Proteomes" id="UP000318050"/>
    </source>
</evidence>
<reference evidence="3 4" key="1">
    <citation type="submission" date="2019-06" db="EMBL/GenBank/DDBJ databases">
        <title>Genomic Encyclopedia of Type Strains, Phase IV (KMG-V): Genome sequencing to study the core and pangenomes of soil and plant-associated prokaryotes.</title>
        <authorList>
            <person name="Whitman W."/>
        </authorList>
    </citation>
    <scope>NUCLEOTIDE SEQUENCE [LARGE SCALE GENOMIC DNA]</scope>
    <source>
        <strain evidence="3 4">BR 11140</strain>
    </source>
</reference>
<gene>
    <name evidence="3" type="ORF">FBZ92_14032</name>
</gene>
<organism evidence="3 4">
    <name type="scientific">Nitrospirillum amazonense</name>
    <dbReference type="NCBI Taxonomy" id="28077"/>
    <lineage>
        <taxon>Bacteria</taxon>
        <taxon>Pseudomonadati</taxon>
        <taxon>Pseudomonadota</taxon>
        <taxon>Alphaproteobacteria</taxon>
        <taxon>Rhodospirillales</taxon>
        <taxon>Azospirillaceae</taxon>
        <taxon>Nitrospirillum</taxon>
    </lineage>
</organism>
<comment type="caution">
    <text evidence="3">The sequence shown here is derived from an EMBL/GenBank/DDBJ whole genome shotgun (WGS) entry which is preliminary data.</text>
</comment>
<feature type="domain" description="Toprim" evidence="1">
    <location>
        <begin position="221"/>
        <end position="309"/>
    </location>
</feature>
<dbReference type="InterPro" id="IPR034154">
    <property type="entry name" value="TOPRIM_DnaG/twinkle"/>
</dbReference>
<dbReference type="EMBL" id="VITT01000040">
    <property type="protein sequence ID" value="TWB46974.1"/>
    <property type="molecule type" value="Genomic_DNA"/>
</dbReference>